<feature type="domain" description="Cwf19-like protein C-terminal" evidence="2">
    <location>
        <begin position="474"/>
        <end position="552"/>
    </location>
</feature>
<organism evidence="4 5">
    <name type="scientific">Discina gigas</name>
    <dbReference type="NCBI Taxonomy" id="1032678"/>
    <lineage>
        <taxon>Eukaryota</taxon>
        <taxon>Fungi</taxon>
        <taxon>Dikarya</taxon>
        <taxon>Ascomycota</taxon>
        <taxon>Pezizomycotina</taxon>
        <taxon>Pezizomycetes</taxon>
        <taxon>Pezizales</taxon>
        <taxon>Discinaceae</taxon>
        <taxon>Discina</taxon>
    </lineage>
</organism>
<dbReference type="PANTHER" id="PTHR12072">
    <property type="entry name" value="CWF19, CELL CYCLE CONTROL PROTEIN"/>
    <property type="match status" value="1"/>
</dbReference>
<dbReference type="InterPro" id="IPR040194">
    <property type="entry name" value="Cwf19-like"/>
</dbReference>
<dbReference type="InterPro" id="IPR006767">
    <property type="entry name" value="Cwf19-like_C_dom-2"/>
</dbReference>
<dbReference type="EMBL" id="JBBBZM010000055">
    <property type="protein sequence ID" value="KAL0636191.1"/>
    <property type="molecule type" value="Genomic_DNA"/>
</dbReference>
<comment type="caution">
    <text evidence="4">The sequence shown here is derived from an EMBL/GenBank/DDBJ whole genome shotgun (WGS) entry which is preliminary data.</text>
</comment>
<dbReference type="SUPFAM" id="SSF54197">
    <property type="entry name" value="HIT-like"/>
    <property type="match status" value="1"/>
</dbReference>
<evidence type="ECO:0000313" key="4">
    <source>
        <dbReference type="EMBL" id="KAL0636191.1"/>
    </source>
</evidence>
<dbReference type="Pfam" id="PF04676">
    <property type="entry name" value="CwfJ_C_2"/>
    <property type="match status" value="1"/>
</dbReference>
<dbReference type="PANTHER" id="PTHR12072:SF4">
    <property type="entry name" value="CWF19-LIKE PROTEIN 1"/>
    <property type="match status" value="1"/>
</dbReference>
<feature type="domain" description="Cwf19-like C-terminal" evidence="3">
    <location>
        <begin position="329"/>
        <end position="455"/>
    </location>
</feature>
<gene>
    <name evidence="4" type="ORF">Q9L58_004866</name>
</gene>
<name>A0ABR3GKX4_9PEZI</name>
<feature type="region of interest" description="Disordered" evidence="1">
    <location>
        <begin position="281"/>
        <end position="328"/>
    </location>
</feature>
<dbReference type="Pfam" id="PF04677">
    <property type="entry name" value="CwfJ_C_1"/>
    <property type="match status" value="1"/>
</dbReference>
<dbReference type="InterPro" id="IPR036265">
    <property type="entry name" value="HIT-like_sf"/>
</dbReference>
<dbReference type="InterPro" id="IPR006768">
    <property type="entry name" value="Cwf19-like_C_dom-1"/>
</dbReference>
<reference evidence="4 5" key="1">
    <citation type="submission" date="2024-02" db="EMBL/GenBank/DDBJ databases">
        <title>Discinaceae phylogenomics.</title>
        <authorList>
            <person name="Dirks A.C."/>
            <person name="James T.Y."/>
        </authorList>
    </citation>
    <scope>NUCLEOTIDE SEQUENCE [LARGE SCALE GENOMIC DNA]</scope>
    <source>
        <strain evidence="4 5">ACD0624</strain>
    </source>
</reference>
<dbReference type="CDD" id="cd07380">
    <property type="entry name" value="MPP_CWF19_N"/>
    <property type="match status" value="1"/>
</dbReference>
<protein>
    <submittedName>
        <fullName evidence="4">Uncharacterized protein</fullName>
    </submittedName>
</protein>
<evidence type="ECO:0000256" key="1">
    <source>
        <dbReference type="SAM" id="MobiDB-lite"/>
    </source>
</evidence>
<evidence type="ECO:0000259" key="2">
    <source>
        <dbReference type="Pfam" id="PF04676"/>
    </source>
</evidence>
<evidence type="ECO:0000259" key="3">
    <source>
        <dbReference type="Pfam" id="PF04677"/>
    </source>
</evidence>
<sequence length="554" mass="60633">MAAKVLVIGATNGRFVEAFAKVTLLHKKNKFSLALLLGDLFSAPILPSASPSAARHNDEEDIQRLLRGEITVPLPIYFGLGRHSLPQGVRERLASSAGEVCENLFFLGKKTVLNTSDGIRIVALGGQLDAGLVTAKTGDGGEAVKEEAEGLPFHSAQDAKALKGANITDLLVTFEWPEDAQNGSKIPGALPGTRTIAELATALRPRYHFAPGGETFWEREPYRNPMRENEGQGDKKVTRFLGVADWGNAAKAKSLYAFSINPKDTVVSVPPNATGCPYKLNNQRGQKRGHAEATGGDSFFWGNHTGGDQGDRRGRGKGGRKQQGPPPGPENCFFCLSYSQLEKHLIVSIGNDTYLTTAKGPLTNPSCNPPTLPFSSHILIIPLTHTATLETIDDPASRASTLTEMHQYRHALVTMLKSRGCGAVTFEIARGRNVHHHWQVVPVPLGKLQAVEEAFRAEAKADTLGEFQRIKPNEEGDYFRVWIDEEIKEESDEEGLVVGLRGDQYFDLQFGRRVLAKVLGLKTVHWKDCVLPFDEEVKDATAFKEAFKPFDFSL</sequence>
<proteinExistence type="predicted"/>
<dbReference type="Gene3D" id="3.30.428.10">
    <property type="entry name" value="HIT-like"/>
    <property type="match status" value="1"/>
</dbReference>
<accession>A0ABR3GKX4</accession>
<keyword evidence="5" id="KW-1185">Reference proteome</keyword>
<dbReference type="Proteomes" id="UP001447188">
    <property type="component" value="Unassembled WGS sequence"/>
</dbReference>
<evidence type="ECO:0000313" key="5">
    <source>
        <dbReference type="Proteomes" id="UP001447188"/>
    </source>
</evidence>